<dbReference type="EMBL" id="JAVRIF010000005">
    <property type="protein sequence ID" value="MDT0604087.1"/>
    <property type="molecule type" value="Genomic_DNA"/>
</dbReference>
<keyword evidence="3" id="KW-1185">Reference proteome</keyword>
<dbReference type="RefSeq" id="WP_311581554.1">
    <property type="nucleotide sequence ID" value="NZ_JAVRIF010000005.1"/>
</dbReference>
<evidence type="ECO:0000313" key="2">
    <source>
        <dbReference type="EMBL" id="MDT0604087.1"/>
    </source>
</evidence>
<evidence type="ECO:0000313" key="3">
    <source>
        <dbReference type="Proteomes" id="UP001266357"/>
    </source>
</evidence>
<organism evidence="2 3">
    <name type="scientific">Thalassotalea castellviae</name>
    <dbReference type="NCBI Taxonomy" id="3075612"/>
    <lineage>
        <taxon>Bacteria</taxon>
        <taxon>Pseudomonadati</taxon>
        <taxon>Pseudomonadota</taxon>
        <taxon>Gammaproteobacteria</taxon>
        <taxon>Alteromonadales</taxon>
        <taxon>Colwelliaceae</taxon>
        <taxon>Thalassotalea</taxon>
    </lineage>
</organism>
<evidence type="ECO:0000259" key="1">
    <source>
        <dbReference type="Pfam" id="PF01636"/>
    </source>
</evidence>
<sequence>MLLGLSHHCYIVTAVNLESQKSAKYFVKSLSSHPSTEQNERLVAQSSAALNLSPSVIYQSKDWLVTQYIEGYSLFENQYTISEKIAVAMRLLQNFHQVTPIDKISSLSIKSLIEAQIKMNAFTQAQQSFLMTLNQKINTFAQVSEPVVCHGDLNFTNILIDKRANAWLVDYECTSICCAEYDVAMFIAINNLSNCDFAYIFDCYQGKSKKSLKADLVHAYLACCYLINGLWYQERSYHTKENDQYIDLAHQQYSQFDQLNITDKKLVEQLL</sequence>
<protein>
    <submittedName>
        <fullName evidence="2">Phosphotransferase</fullName>
    </submittedName>
</protein>
<dbReference type="SUPFAM" id="SSF56112">
    <property type="entry name" value="Protein kinase-like (PK-like)"/>
    <property type="match status" value="1"/>
</dbReference>
<proteinExistence type="predicted"/>
<dbReference type="Pfam" id="PF01636">
    <property type="entry name" value="APH"/>
    <property type="match status" value="1"/>
</dbReference>
<dbReference type="InterPro" id="IPR011009">
    <property type="entry name" value="Kinase-like_dom_sf"/>
</dbReference>
<feature type="domain" description="Aminoglycoside phosphotransferase" evidence="1">
    <location>
        <begin position="62"/>
        <end position="188"/>
    </location>
</feature>
<gene>
    <name evidence="2" type="ORF">RM573_10835</name>
</gene>
<accession>A0ABU3A1N8</accession>
<dbReference type="Proteomes" id="UP001266357">
    <property type="component" value="Unassembled WGS sequence"/>
</dbReference>
<comment type="caution">
    <text evidence="2">The sequence shown here is derived from an EMBL/GenBank/DDBJ whole genome shotgun (WGS) entry which is preliminary data.</text>
</comment>
<reference evidence="2 3" key="1">
    <citation type="submission" date="2023-09" db="EMBL/GenBank/DDBJ databases">
        <authorList>
            <person name="Rey-Velasco X."/>
        </authorList>
    </citation>
    <scope>NUCLEOTIDE SEQUENCE [LARGE SCALE GENOMIC DNA]</scope>
    <source>
        <strain evidence="2 3">W431</strain>
    </source>
</reference>
<dbReference type="Gene3D" id="3.90.1200.10">
    <property type="match status" value="1"/>
</dbReference>
<dbReference type="InterPro" id="IPR002575">
    <property type="entry name" value="Aminoglycoside_PTrfase"/>
</dbReference>
<name>A0ABU3A1N8_9GAMM</name>